<dbReference type="PROSITE" id="PS01167">
    <property type="entry name" value="RIBOSOMAL_L17"/>
    <property type="match status" value="1"/>
</dbReference>
<dbReference type="Proteomes" id="UP000177507">
    <property type="component" value="Unassembled WGS sequence"/>
</dbReference>
<evidence type="ECO:0000256" key="5">
    <source>
        <dbReference type="RuleBase" id="RU000660"/>
    </source>
</evidence>
<accession>A0A1F8EZ11</accession>
<keyword evidence="2 5" id="KW-0689">Ribosomal protein</keyword>
<dbReference type="Pfam" id="PF01196">
    <property type="entry name" value="Ribosomal_L17"/>
    <property type="match status" value="1"/>
</dbReference>
<evidence type="ECO:0000313" key="8">
    <source>
        <dbReference type="Proteomes" id="UP000177507"/>
    </source>
</evidence>
<dbReference type="GO" id="GO:0006412">
    <property type="term" value="P:translation"/>
    <property type="evidence" value="ECO:0007669"/>
    <property type="project" value="InterPro"/>
</dbReference>
<comment type="similarity">
    <text evidence="1 5">Belongs to the bacterial ribosomal protein bL17 family.</text>
</comment>
<evidence type="ECO:0000256" key="4">
    <source>
        <dbReference type="ARBA" id="ARBA00035494"/>
    </source>
</evidence>
<gene>
    <name evidence="7" type="ORF">A2831_03485</name>
</gene>
<evidence type="ECO:0000256" key="6">
    <source>
        <dbReference type="RuleBase" id="RU000661"/>
    </source>
</evidence>
<evidence type="ECO:0000256" key="3">
    <source>
        <dbReference type="ARBA" id="ARBA00023274"/>
    </source>
</evidence>
<dbReference type="GO" id="GO:0003735">
    <property type="term" value="F:structural constituent of ribosome"/>
    <property type="evidence" value="ECO:0007669"/>
    <property type="project" value="InterPro"/>
</dbReference>
<name>A0A1F8EZ11_9BACT</name>
<comment type="caution">
    <text evidence="7">The sequence shown here is derived from an EMBL/GenBank/DDBJ whole genome shotgun (WGS) entry which is preliminary data.</text>
</comment>
<dbReference type="STRING" id="1802668.A2831_03485"/>
<dbReference type="InterPro" id="IPR036373">
    <property type="entry name" value="Ribosomal_bL17_sf"/>
</dbReference>
<evidence type="ECO:0000256" key="2">
    <source>
        <dbReference type="ARBA" id="ARBA00022980"/>
    </source>
</evidence>
<dbReference type="PANTHER" id="PTHR14413:SF16">
    <property type="entry name" value="LARGE RIBOSOMAL SUBUNIT PROTEIN BL17M"/>
    <property type="match status" value="1"/>
</dbReference>
<dbReference type="EMBL" id="MGJI01000007">
    <property type="protein sequence ID" value="OGN05580.1"/>
    <property type="molecule type" value="Genomic_DNA"/>
</dbReference>
<keyword evidence="3 5" id="KW-0687">Ribonucleoprotein</keyword>
<evidence type="ECO:0000256" key="1">
    <source>
        <dbReference type="ARBA" id="ARBA00008777"/>
    </source>
</evidence>
<dbReference type="PANTHER" id="PTHR14413">
    <property type="entry name" value="RIBOSOMAL PROTEIN L17"/>
    <property type="match status" value="1"/>
</dbReference>
<evidence type="ECO:0000313" key="7">
    <source>
        <dbReference type="EMBL" id="OGN05580.1"/>
    </source>
</evidence>
<protein>
    <recommendedName>
        <fullName evidence="4 6">50S ribosomal protein L17</fullName>
    </recommendedName>
</protein>
<reference evidence="7 8" key="1">
    <citation type="journal article" date="2016" name="Nat. Commun.">
        <title>Thousands of microbial genomes shed light on interconnected biogeochemical processes in an aquifer system.</title>
        <authorList>
            <person name="Anantharaman K."/>
            <person name="Brown C.T."/>
            <person name="Hug L.A."/>
            <person name="Sharon I."/>
            <person name="Castelle C.J."/>
            <person name="Probst A.J."/>
            <person name="Thomas B.C."/>
            <person name="Singh A."/>
            <person name="Wilkins M.J."/>
            <person name="Karaoz U."/>
            <person name="Brodie E.L."/>
            <person name="Williams K.H."/>
            <person name="Hubbard S.S."/>
            <person name="Banfield J.F."/>
        </authorList>
    </citation>
    <scope>NUCLEOTIDE SEQUENCE [LARGE SCALE GENOMIC DNA]</scope>
</reference>
<dbReference type="AlphaFoldDB" id="A0A1F8EZ11"/>
<dbReference type="Gene3D" id="3.90.1030.10">
    <property type="entry name" value="Ribosomal protein L17"/>
    <property type="match status" value="1"/>
</dbReference>
<proteinExistence type="inferred from homology"/>
<dbReference type="SUPFAM" id="SSF64263">
    <property type="entry name" value="Prokaryotic ribosomal protein L17"/>
    <property type="match status" value="1"/>
</dbReference>
<dbReference type="InterPro" id="IPR047859">
    <property type="entry name" value="Ribosomal_bL17_CS"/>
</dbReference>
<organism evidence="7 8">
    <name type="scientific">Candidatus Yanofskybacteria bacterium RIFCSPHIGHO2_01_FULL_44_17</name>
    <dbReference type="NCBI Taxonomy" id="1802668"/>
    <lineage>
        <taxon>Bacteria</taxon>
        <taxon>Candidatus Yanofskyibacteriota</taxon>
    </lineage>
</organism>
<dbReference type="NCBIfam" id="TIGR00059">
    <property type="entry name" value="L17"/>
    <property type="match status" value="1"/>
</dbReference>
<dbReference type="GO" id="GO:0022625">
    <property type="term" value="C:cytosolic large ribosomal subunit"/>
    <property type="evidence" value="ECO:0007669"/>
    <property type="project" value="TreeGrafter"/>
</dbReference>
<dbReference type="InterPro" id="IPR000456">
    <property type="entry name" value="Ribosomal_bL17"/>
</dbReference>
<sequence>MRHGKKNRKFGRETKQRKELLRDLARALILNTKINTTQAKAKSLRPYIEKLVTKAKDKNLASFKLLSAELGRPYAKKLHNEIVERFPERHGGYTRIINLPSRISDGSKMATIEFLQ</sequence>